<keyword evidence="4" id="KW-1185">Reference proteome</keyword>
<keyword evidence="1" id="KW-0812">Transmembrane</keyword>
<organism evidence="3 4">
    <name type="scientific">Amycolatopsis thermalba</name>
    <dbReference type="NCBI Taxonomy" id="944492"/>
    <lineage>
        <taxon>Bacteria</taxon>
        <taxon>Bacillati</taxon>
        <taxon>Actinomycetota</taxon>
        <taxon>Actinomycetes</taxon>
        <taxon>Pseudonocardiales</taxon>
        <taxon>Pseudonocardiaceae</taxon>
        <taxon>Amycolatopsis</taxon>
    </lineage>
</organism>
<protein>
    <submittedName>
        <fullName evidence="3">DUF58 domain-containing protein</fullName>
    </submittedName>
</protein>
<dbReference type="Proteomes" id="UP000830158">
    <property type="component" value="Chromosome"/>
</dbReference>
<reference evidence="3" key="1">
    <citation type="submission" date="2022-01" db="EMBL/GenBank/DDBJ databases">
        <title>PSI-footprinting approach for the identification of protein synthesis inhibitor producers.</title>
        <authorList>
            <person name="Handel F."/>
            <person name="Kulik A."/>
            <person name="Wex K.W."/>
            <person name="Berscheid A."/>
            <person name="Saur J.S."/>
            <person name="Winkler A."/>
            <person name="Wibberg D."/>
            <person name="Kalinowski J."/>
            <person name="Broetz-Oesterhelt H."/>
            <person name="Mast Y."/>
        </authorList>
    </citation>
    <scope>NUCLEOTIDE SEQUENCE</scope>
    <source>
        <strain evidence="3">KNN 49.3e</strain>
    </source>
</reference>
<dbReference type="PANTHER" id="PTHR33608">
    <property type="entry name" value="BLL2464 PROTEIN"/>
    <property type="match status" value="1"/>
</dbReference>
<dbReference type="Pfam" id="PF01882">
    <property type="entry name" value="DUF58"/>
    <property type="match status" value="1"/>
</dbReference>
<proteinExistence type="predicted"/>
<evidence type="ECO:0000313" key="4">
    <source>
        <dbReference type="Proteomes" id="UP000830158"/>
    </source>
</evidence>
<keyword evidence="1" id="KW-1133">Transmembrane helix</keyword>
<dbReference type="PANTHER" id="PTHR33608:SF3">
    <property type="entry name" value="SLR2013 PROTEIN"/>
    <property type="match status" value="1"/>
</dbReference>
<accession>A0ABY4NRN9</accession>
<evidence type="ECO:0000256" key="1">
    <source>
        <dbReference type="SAM" id="Phobius"/>
    </source>
</evidence>
<dbReference type="EMBL" id="CP091196">
    <property type="protein sequence ID" value="UQS22722.1"/>
    <property type="molecule type" value="Genomic_DNA"/>
</dbReference>
<name>A0ABY4NRN9_9PSEU</name>
<dbReference type="InterPro" id="IPR002881">
    <property type="entry name" value="DUF58"/>
</dbReference>
<gene>
    <name evidence="3" type="ORF">L1857_07765</name>
</gene>
<feature type="domain" description="DUF58" evidence="2">
    <location>
        <begin position="193"/>
        <end position="365"/>
    </location>
</feature>
<sequence length="431" mass="45536">MAITGRAGLLALVGIVVVALGVPSWTGVLAVLGVIALGVVVDLLLAASVRGLGFARSGAGAVRLGETVEVTLSVTNPGSRPLRGMLRDAWPPSAGVEQDRFRIAVPAGERRSVVVRLTPVRRGDRSSARVTVRALGPLGLAGRQGSHRVPGGVRVLPPFTSRKHLPSRLARLQQLDGRQAALVRGEGTEFDSLREYVIGDDVRSIDWRASARAADVMVRTWRPERDRRVLLVLDTGRTSAGRVGDAPRLDAAMDAALLLAVLASRAGDRVDFLAYDRQVRADVRGLAAAELLPGLVNAMAPLEASLVETDARGMVAQVLRRARRRSLVVLLTGLDAAPLEEGLLPVLPSVVGRHQLLVAGVTDPGVAAMARARGDAEAVYEAAAAERTLAERRHVTGLLAQRGVEVVDAVPDELAPALADRYLALKAAGRL</sequence>
<evidence type="ECO:0000259" key="2">
    <source>
        <dbReference type="Pfam" id="PF01882"/>
    </source>
</evidence>
<dbReference type="RefSeq" id="WP_249464723.1">
    <property type="nucleotide sequence ID" value="NZ_CP091196.1"/>
</dbReference>
<feature type="transmembrane region" description="Helical" evidence="1">
    <location>
        <begin position="29"/>
        <end position="47"/>
    </location>
</feature>
<evidence type="ECO:0000313" key="3">
    <source>
        <dbReference type="EMBL" id="UQS22722.1"/>
    </source>
</evidence>
<keyword evidence="1" id="KW-0472">Membrane</keyword>